<comment type="caution">
    <text evidence="1">The sequence shown here is derived from an EMBL/GenBank/DDBJ whole genome shotgun (WGS) entry which is preliminary data.</text>
</comment>
<dbReference type="Proteomes" id="UP000713222">
    <property type="component" value="Unassembled WGS sequence"/>
</dbReference>
<dbReference type="AlphaFoldDB" id="A0A964V1Q3"/>
<accession>A0A964V1Q3</accession>
<name>A0A964V1Q3_9PROT</name>
<evidence type="ECO:0000313" key="1">
    <source>
        <dbReference type="EMBL" id="NBN88529.1"/>
    </source>
</evidence>
<dbReference type="EMBL" id="RGET01000155">
    <property type="protein sequence ID" value="NBN88529.1"/>
    <property type="molecule type" value="Genomic_DNA"/>
</dbReference>
<protein>
    <submittedName>
        <fullName evidence="1">Uncharacterized protein</fullName>
    </submittedName>
</protein>
<sequence>MSKSHYIYINSKNRSSNEKIYNFNVYLKNPIVANKNQGINCSVVGFSMLNIDYNLKGIYFKVDSVRLS</sequence>
<organism evidence="1 2">
    <name type="scientific">Candidatus Fonsibacter lacus</name>
    <dbReference type="NCBI Taxonomy" id="2576439"/>
    <lineage>
        <taxon>Bacteria</taxon>
        <taxon>Pseudomonadati</taxon>
        <taxon>Pseudomonadota</taxon>
        <taxon>Alphaproteobacteria</taxon>
        <taxon>Candidatus Pelagibacterales</taxon>
        <taxon>Candidatus Pelagibacterales incertae sedis</taxon>
        <taxon>Candidatus Fonsibacter</taxon>
    </lineage>
</organism>
<reference evidence="1" key="1">
    <citation type="submission" date="2018-10" db="EMBL/GenBank/DDBJ databases">
        <title>Iterative Subtractive Binning of Freshwater Chronoseries Metagenomes Recovers Nearly Complete Genomes from over Four Hundred Novel Species.</title>
        <authorList>
            <person name="Rodriguez-R L.M."/>
            <person name="Tsementzi D."/>
            <person name="Luo C."/>
            <person name="Konstantinidis K.T."/>
        </authorList>
    </citation>
    <scope>NUCLEOTIDE SEQUENCE</scope>
    <source>
        <strain evidence="1">WB7_6_001</strain>
    </source>
</reference>
<gene>
    <name evidence="1" type="ORF">EBV32_05540</name>
</gene>
<evidence type="ECO:0000313" key="2">
    <source>
        <dbReference type="Proteomes" id="UP000713222"/>
    </source>
</evidence>
<proteinExistence type="predicted"/>
<feature type="non-terminal residue" evidence="1">
    <location>
        <position position="68"/>
    </location>
</feature>